<comment type="caution">
    <text evidence="4">The sequence shown here is derived from an EMBL/GenBank/DDBJ whole genome shotgun (WGS) entry which is preliminary data.</text>
</comment>
<evidence type="ECO:0000313" key="4">
    <source>
        <dbReference type="EMBL" id="PIN17851.1"/>
    </source>
</evidence>
<dbReference type="OrthoDB" id="8062037at2759"/>
<keyword evidence="5" id="KW-1185">Reference proteome</keyword>
<dbReference type="SUPFAM" id="SSF57850">
    <property type="entry name" value="RING/U-box"/>
    <property type="match status" value="1"/>
</dbReference>
<reference evidence="5" key="1">
    <citation type="journal article" date="2018" name="Gigascience">
        <title>Genome assembly of the Pink Ipe (Handroanthus impetiginosus, Bignoniaceae), a highly valued, ecologically keystone Neotropical timber forest tree.</title>
        <authorList>
            <person name="Silva-Junior O.B."/>
            <person name="Grattapaglia D."/>
            <person name="Novaes E."/>
            <person name="Collevatti R.G."/>
        </authorList>
    </citation>
    <scope>NUCLEOTIDE SEQUENCE [LARGE SCALE GENOMIC DNA]</scope>
    <source>
        <strain evidence="5">cv. UFG-1</strain>
    </source>
</reference>
<keyword evidence="1" id="KW-0863">Zinc-finger</keyword>
<organism evidence="4 5">
    <name type="scientific">Handroanthus impetiginosus</name>
    <dbReference type="NCBI Taxonomy" id="429701"/>
    <lineage>
        <taxon>Eukaryota</taxon>
        <taxon>Viridiplantae</taxon>
        <taxon>Streptophyta</taxon>
        <taxon>Embryophyta</taxon>
        <taxon>Tracheophyta</taxon>
        <taxon>Spermatophyta</taxon>
        <taxon>Magnoliopsida</taxon>
        <taxon>eudicotyledons</taxon>
        <taxon>Gunneridae</taxon>
        <taxon>Pentapetalae</taxon>
        <taxon>asterids</taxon>
        <taxon>lamiids</taxon>
        <taxon>Lamiales</taxon>
        <taxon>Bignoniaceae</taxon>
        <taxon>Crescentiina</taxon>
        <taxon>Tabebuia alliance</taxon>
        <taxon>Handroanthus</taxon>
    </lineage>
</organism>
<keyword evidence="2" id="KW-1133">Transmembrane helix</keyword>
<proteinExistence type="predicted"/>
<keyword evidence="2" id="KW-0812">Transmembrane</keyword>
<protein>
    <recommendedName>
        <fullName evidence="3">RING-type domain-containing protein</fullName>
    </recommendedName>
</protein>
<feature type="transmembrane region" description="Helical" evidence="2">
    <location>
        <begin position="25"/>
        <end position="41"/>
    </location>
</feature>
<dbReference type="EMBL" id="NKXS01001595">
    <property type="protein sequence ID" value="PIN17851.1"/>
    <property type="molecule type" value="Genomic_DNA"/>
</dbReference>
<keyword evidence="1" id="KW-0862">Zinc</keyword>
<dbReference type="InterPro" id="IPR013083">
    <property type="entry name" value="Znf_RING/FYVE/PHD"/>
</dbReference>
<dbReference type="InterPro" id="IPR001841">
    <property type="entry name" value="Znf_RING"/>
</dbReference>
<evidence type="ECO:0000256" key="2">
    <source>
        <dbReference type="SAM" id="Phobius"/>
    </source>
</evidence>
<name>A0A2G9HJZ1_9LAMI</name>
<keyword evidence="1" id="KW-0479">Metal-binding</keyword>
<dbReference type="PROSITE" id="PS50089">
    <property type="entry name" value="ZF_RING_2"/>
    <property type="match status" value="1"/>
</dbReference>
<dbReference type="AlphaFoldDB" id="A0A2G9HJZ1"/>
<dbReference type="Gene3D" id="3.30.40.10">
    <property type="entry name" value="Zinc/RING finger domain, C3HC4 (zinc finger)"/>
    <property type="match status" value="1"/>
</dbReference>
<accession>A0A2G9HJZ1</accession>
<evidence type="ECO:0000256" key="1">
    <source>
        <dbReference type="PROSITE-ProRule" id="PRU00175"/>
    </source>
</evidence>
<feature type="domain" description="RING-type" evidence="3">
    <location>
        <begin position="74"/>
        <end position="117"/>
    </location>
</feature>
<dbReference type="SMART" id="SM00184">
    <property type="entry name" value="RING"/>
    <property type="match status" value="1"/>
</dbReference>
<dbReference type="GO" id="GO:0008270">
    <property type="term" value="F:zinc ion binding"/>
    <property type="evidence" value="ECO:0007669"/>
    <property type="project" value="UniProtKB-KW"/>
</dbReference>
<dbReference type="Proteomes" id="UP000231279">
    <property type="component" value="Unassembled WGS sequence"/>
</dbReference>
<dbReference type="STRING" id="429701.A0A2G9HJZ1"/>
<evidence type="ECO:0000313" key="5">
    <source>
        <dbReference type="Proteomes" id="UP000231279"/>
    </source>
</evidence>
<keyword evidence="2" id="KW-0472">Membrane</keyword>
<dbReference type="Pfam" id="PF13639">
    <property type="entry name" value="zf-RING_2"/>
    <property type="match status" value="1"/>
</dbReference>
<gene>
    <name evidence="4" type="ORF">CDL12_09486</name>
</gene>
<sequence length="168" mass="19648">MGVLTISFDRVDKITTNFFSSKLPQAIRFLILVFGVMIIWYRRVTSHYKYMSEINKKSFVFVHKRELKQDLSECTVCLWEIREGEVGRMLRCEHTFQRNCLDQWLRSSIAANCPLCRRAILPREVVAEYQLEQKAAADSGFEKELALVLLSSLHFGSCHHKLPPINYF</sequence>
<dbReference type="PANTHER" id="PTHR47662">
    <property type="entry name" value="RING-TYPE DOMAIN-CONTAINING PROTEIN"/>
    <property type="match status" value="1"/>
</dbReference>
<dbReference type="PANTHER" id="PTHR47662:SF2">
    <property type="entry name" value="RING-H2 FINGER PROTEIN ATL57-LIKE"/>
    <property type="match status" value="1"/>
</dbReference>
<evidence type="ECO:0000259" key="3">
    <source>
        <dbReference type="PROSITE" id="PS50089"/>
    </source>
</evidence>